<name>A0A9D4I8B8_DREPO</name>
<dbReference type="SUPFAM" id="SSF49842">
    <property type="entry name" value="TNF-like"/>
    <property type="match status" value="1"/>
</dbReference>
<proteinExistence type="predicted"/>
<gene>
    <name evidence="2" type="ORF">DPMN_188266</name>
</gene>
<dbReference type="Proteomes" id="UP000828390">
    <property type="component" value="Unassembled WGS sequence"/>
</dbReference>
<sequence length="65" mass="7222">MHAVLLHSGRNVAILHASAKMWDEGSQTVIIQMNKGEHIWIQNINPYHNILIGLGFSSFAGVLLE</sequence>
<dbReference type="InterPro" id="IPR001073">
    <property type="entry name" value="C1q_dom"/>
</dbReference>
<feature type="domain" description="C1q" evidence="1">
    <location>
        <begin position="1"/>
        <end position="65"/>
    </location>
</feature>
<reference evidence="2" key="2">
    <citation type="submission" date="2020-11" db="EMBL/GenBank/DDBJ databases">
        <authorList>
            <person name="McCartney M.A."/>
            <person name="Auch B."/>
            <person name="Kono T."/>
            <person name="Mallez S."/>
            <person name="Becker A."/>
            <person name="Gohl D.M."/>
            <person name="Silverstein K.A.T."/>
            <person name="Koren S."/>
            <person name="Bechman K.B."/>
            <person name="Herman A."/>
            <person name="Abrahante J.E."/>
            <person name="Garbe J."/>
        </authorList>
    </citation>
    <scope>NUCLEOTIDE SEQUENCE</scope>
    <source>
        <strain evidence="2">Duluth1</strain>
        <tissue evidence="2">Whole animal</tissue>
    </source>
</reference>
<dbReference type="InterPro" id="IPR008983">
    <property type="entry name" value="Tumour_necrosis_fac-like_dom"/>
</dbReference>
<reference evidence="2" key="1">
    <citation type="journal article" date="2019" name="bioRxiv">
        <title>The Genome of the Zebra Mussel, Dreissena polymorpha: A Resource for Invasive Species Research.</title>
        <authorList>
            <person name="McCartney M.A."/>
            <person name="Auch B."/>
            <person name="Kono T."/>
            <person name="Mallez S."/>
            <person name="Zhang Y."/>
            <person name="Obille A."/>
            <person name="Becker A."/>
            <person name="Abrahante J.E."/>
            <person name="Garbe J."/>
            <person name="Badalamenti J.P."/>
            <person name="Herman A."/>
            <person name="Mangelson H."/>
            <person name="Liachko I."/>
            <person name="Sullivan S."/>
            <person name="Sone E.D."/>
            <person name="Koren S."/>
            <person name="Silverstein K.A.T."/>
            <person name="Beckman K.B."/>
            <person name="Gohl D.M."/>
        </authorList>
    </citation>
    <scope>NUCLEOTIDE SEQUENCE</scope>
    <source>
        <strain evidence="2">Duluth1</strain>
        <tissue evidence="2">Whole animal</tissue>
    </source>
</reference>
<evidence type="ECO:0000313" key="2">
    <source>
        <dbReference type="EMBL" id="KAH3753626.1"/>
    </source>
</evidence>
<accession>A0A9D4I8B8</accession>
<dbReference type="EMBL" id="JAIWYP010000010">
    <property type="protein sequence ID" value="KAH3753626.1"/>
    <property type="molecule type" value="Genomic_DNA"/>
</dbReference>
<dbReference type="Gene3D" id="2.60.120.40">
    <property type="match status" value="1"/>
</dbReference>
<dbReference type="AlphaFoldDB" id="A0A9D4I8B8"/>
<organism evidence="2 3">
    <name type="scientific">Dreissena polymorpha</name>
    <name type="common">Zebra mussel</name>
    <name type="synonym">Mytilus polymorpha</name>
    <dbReference type="NCBI Taxonomy" id="45954"/>
    <lineage>
        <taxon>Eukaryota</taxon>
        <taxon>Metazoa</taxon>
        <taxon>Spiralia</taxon>
        <taxon>Lophotrochozoa</taxon>
        <taxon>Mollusca</taxon>
        <taxon>Bivalvia</taxon>
        <taxon>Autobranchia</taxon>
        <taxon>Heteroconchia</taxon>
        <taxon>Euheterodonta</taxon>
        <taxon>Imparidentia</taxon>
        <taxon>Neoheterodontei</taxon>
        <taxon>Myida</taxon>
        <taxon>Dreissenoidea</taxon>
        <taxon>Dreissenidae</taxon>
        <taxon>Dreissena</taxon>
    </lineage>
</organism>
<comment type="caution">
    <text evidence="2">The sequence shown here is derived from an EMBL/GenBank/DDBJ whole genome shotgun (WGS) entry which is preliminary data.</text>
</comment>
<dbReference type="PROSITE" id="PS50871">
    <property type="entry name" value="C1Q"/>
    <property type="match status" value="1"/>
</dbReference>
<evidence type="ECO:0000313" key="3">
    <source>
        <dbReference type="Proteomes" id="UP000828390"/>
    </source>
</evidence>
<protein>
    <recommendedName>
        <fullName evidence="1">C1q domain-containing protein</fullName>
    </recommendedName>
</protein>
<keyword evidence="3" id="KW-1185">Reference proteome</keyword>
<evidence type="ECO:0000259" key="1">
    <source>
        <dbReference type="PROSITE" id="PS50871"/>
    </source>
</evidence>